<dbReference type="Gene3D" id="3.30.160.60">
    <property type="entry name" value="Classic Zinc Finger"/>
    <property type="match status" value="1"/>
</dbReference>
<proteinExistence type="predicted"/>
<keyword evidence="2 4" id="KW-0863">Zinc-finger</keyword>
<evidence type="ECO:0000256" key="1">
    <source>
        <dbReference type="ARBA" id="ARBA00022723"/>
    </source>
</evidence>
<evidence type="ECO:0000313" key="7">
    <source>
        <dbReference type="Proteomes" id="UP000603453"/>
    </source>
</evidence>
<dbReference type="EMBL" id="JAEPRD010000007">
    <property type="protein sequence ID" value="KAG2211975.1"/>
    <property type="molecule type" value="Genomic_DNA"/>
</dbReference>
<accession>A0A8H7RK13</accession>
<dbReference type="SUPFAM" id="SSF57667">
    <property type="entry name" value="beta-beta-alpha zinc fingers"/>
    <property type="match status" value="1"/>
</dbReference>
<gene>
    <name evidence="6" type="ORF">INT47_004662</name>
</gene>
<dbReference type="SMART" id="SM00355">
    <property type="entry name" value="ZnF_C2H2"/>
    <property type="match status" value="1"/>
</dbReference>
<dbReference type="InterPro" id="IPR013087">
    <property type="entry name" value="Znf_C2H2_type"/>
</dbReference>
<dbReference type="OrthoDB" id="434647at2759"/>
<evidence type="ECO:0000259" key="5">
    <source>
        <dbReference type="PROSITE" id="PS50157"/>
    </source>
</evidence>
<dbReference type="GO" id="GO:0008270">
    <property type="term" value="F:zinc ion binding"/>
    <property type="evidence" value="ECO:0007669"/>
    <property type="project" value="UniProtKB-KW"/>
</dbReference>
<protein>
    <recommendedName>
        <fullName evidence="5">C2H2-type domain-containing protein</fullName>
    </recommendedName>
</protein>
<dbReference type="InterPro" id="IPR036236">
    <property type="entry name" value="Znf_C2H2_sf"/>
</dbReference>
<reference evidence="6" key="1">
    <citation type="submission" date="2020-12" db="EMBL/GenBank/DDBJ databases">
        <title>Metabolic potential, ecology and presence of endohyphal bacteria is reflected in genomic diversity of Mucoromycotina.</title>
        <authorList>
            <person name="Muszewska A."/>
            <person name="Okrasinska A."/>
            <person name="Steczkiewicz K."/>
            <person name="Drgas O."/>
            <person name="Orlowska M."/>
            <person name="Perlinska-Lenart U."/>
            <person name="Aleksandrzak-Piekarczyk T."/>
            <person name="Szatraj K."/>
            <person name="Zielenkiewicz U."/>
            <person name="Pilsyk S."/>
            <person name="Malc E."/>
            <person name="Mieczkowski P."/>
            <person name="Kruszewska J.S."/>
            <person name="Biernat P."/>
            <person name="Pawlowska J."/>
        </authorList>
    </citation>
    <scope>NUCLEOTIDE SEQUENCE</scope>
    <source>
        <strain evidence="6">WA0000017839</strain>
    </source>
</reference>
<comment type="caution">
    <text evidence="6">The sequence shown here is derived from an EMBL/GenBank/DDBJ whole genome shotgun (WGS) entry which is preliminary data.</text>
</comment>
<dbReference type="PROSITE" id="PS00028">
    <property type="entry name" value="ZINC_FINGER_C2H2_1"/>
    <property type="match status" value="1"/>
</dbReference>
<sequence>MQNQFKRMKLSIPITCDQCNRKFDTRVNLRNHKRIHAVHIEPITVFPNNVEAARVSPFAKVAPADYFNPNGQRTFEASCNFGPSDEGHVYNEASIQEHAFTTSQLASIE</sequence>
<organism evidence="6 7">
    <name type="scientific">Mucor saturninus</name>
    <dbReference type="NCBI Taxonomy" id="64648"/>
    <lineage>
        <taxon>Eukaryota</taxon>
        <taxon>Fungi</taxon>
        <taxon>Fungi incertae sedis</taxon>
        <taxon>Mucoromycota</taxon>
        <taxon>Mucoromycotina</taxon>
        <taxon>Mucoromycetes</taxon>
        <taxon>Mucorales</taxon>
        <taxon>Mucorineae</taxon>
        <taxon>Mucoraceae</taxon>
        <taxon>Mucor</taxon>
    </lineage>
</organism>
<evidence type="ECO:0000256" key="2">
    <source>
        <dbReference type="ARBA" id="ARBA00022771"/>
    </source>
</evidence>
<dbReference type="FunFam" id="3.30.160.60:FF:000446">
    <property type="entry name" value="Zinc finger protein"/>
    <property type="match status" value="1"/>
</dbReference>
<evidence type="ECO:0000313" key="6">
    <source>
        <dbReference type="EMBL" id="KAG2211975.1"/>
    </source>
</evidence>
<keyword evidence="3" id="KW-0862">Zinc</keyword>
<feature type="domain" description="C2H2-type" evidence="5">
    <location>
        <begin position="14"/>
        <end position="37"/>
    </location>
</feature>
<evidence type="ECO:0000256" key="4">
    <source>
        <dbReference type="PROSITE-ProRule" id="PRU00042"/>
    </source>
</evidence>
<name>A0A8H7RK13_9FUNG</name>
<keyword evidence="7" id="KW-1185">Reference proteome</keyword>
<keyword evidence="1" id="KW-0479">Metal-binding</keyword>
<dbReference type="PROSITE" id="PS50157">
    <property type="entry name" value="ZINC_FINGER_C2H2_2"/>
    <property type="match status" value="1"/>
</dbReference>
<dbReference type="Proteomes" id="UP000603453">
    <property type="component" value="Unassembled WGS sequence"/>
</dbReference>
<evidence type="ECO:0000256" key="3">
    <source>
        <dbReference type="ARBA" id="ARBA00022833"/>
    </source>
</evidence>
<dbReference type="AlphaFoldDB" id="A0A8H7RK13"/>